<keyword evidence="4" id="KW-1185">Reference proteome</keyword>
<accession>A0A6J5Y2M1</accession>
<keyword evidence="2" id="KW-0732">Signal</keyword>
<feature type="chain" id="PRO_5026867456" evidence="2">
    <location>
        <begin position="23"/>
        <end position="150"/>
    </location>
</feature>
<feature type="signal peptide" evidence="2">
    <location>
        <begin position="1"/>
        <end position="22"/>
    </location>
</feature>
<evidence type="ECO:0000256" key="1">
    <source>
        <dbReference type="SAM" id="MobiDB-lite"/>
    </source>
</evidence>
<gene>
    <name evidence="3" type="ORF">ORAREDHAP_LOCUS47221</name>
</gene>
<protein>
    <submittedName>
        <fullName evidence="3">Uncharacterized protein</fullName>
    </submittedName>
</protein>
<proteinExistence type="predicted"/>
<name>A0A6J5Y2M1_PRUAR</name>
<dbReference type="AlphaFoldDB" id="A0A6J5Y2M1"/>
<sequence length="150" mass="16768">MELSSLAAGFLSLSHTLSLISADGYNYFEIRCSWEPYDDTFPVGTSFVLGGIRVGDLSSQHLLVSYLPRDDPYRLSFDGNFGSKKLETSSFIKKCRARVVYKRDLEEFSRILKIPMPAVYGYDDEAGPIDSGSGSSDNDDEPISKRFKKV</sequence>
<dbReference type="Proteomes" id="UP000507245">
    <property type="component" value="Unassembled WGS sequence"/>
</dbReference>
<dbReference type="EMBL" id="CAEKKB010000008">
    <property type="protein sequence ID" value="CAB4319671.1"/>
    <property type="molecule type" value="Genomic_DNA"/>
</dbReference>
<reference evidence="4" key="1">
    <citation type="journal article" date="2020" name="Genome Biol.">
        <title>Gamete binning: chromosome-level and haplotype-resolved genome assembly enabled by high-throughput single-cell sequencing of gamete genomes.</title>
        <authorList>
            <person name="Campoy J.A."/>
            <person name="Sun H."/>
            <person name="Goel M."/>
            <person name="Jiao W.-B."/>
            <person name="Folz-Donahue K."/>
            <person name="Wang N."/>
            <person name="Rubio M."/>
            <person name="Liu C."/>
            <person name="Kukat C."/>
            <person name="Ruiz D."/>
            <person name="Huettel B."/>
            <person name="Schneeberger K."/>
        </authorList>
    </citation>
    <scope>NUCLEOTIDE SEQUENCE [LARGE SCALE GENOMIC DNA]</scope>
    <source>
        <strain evidence="4">cv. Rojo Pasion</strain>
    </source>
</reference>
<dbReference type="OrthoDB" id="10570552at2759"/>
<feature type="region of interest" description="Disordered" evidence="1">
    <location>
        <begin position="125"/>
        <end position="150"/>
    </location>
</feature>
<evidence type="ECO:0000256" key="2">
    <source>
        <dbReference type="SAM" id="SignalP"/>
    </source>
</evidence>
<evidence type="ECO:0000313" key="3">
    <source>
        <dbReference type="EMBL" id="CAB4319671.1"/>
    </source>
</evidence>
<evidence type="ECO:0000313" key="4">
    <source>
        <dbReference type="Proteomes" id="UP000507245"/>
    </source>
</evidence>
<organism evidence="3 4">
    <name type="scientific">Prunus armeniaca</name>
    <name type="common">Apricot</name>
    <name type="synonym">Armeniaca vulgaris</name>
    <dbReference type="NCBI Taxonomy" id="36596"/>
    <lineage>
        <taxon>Eukaryota</taxon>
        <taxon>Viridiplantae</taxon>
        <taxon>Streptophyta</taxon>
        <taxon>Embryophyta</taxon>
        <taxon>Tracheophyta</taxon>
        <taxon>Spermatophyta</taxon>
        <taxon>Magnoliopsida</taxon>
        <taxon>eudicotyledons</taxon>
        <taxon>Gunneridae</taxon>
        <taxon>Pentapetalae</taxon>
        <taxon>rosids</taxon>
        <taxon>fabids</taxon>
        <taxon>Rosales</taxon>
        <taxon>Rosaceae</taxon>
        <taxon>Amygdaloideae</taxon>
        <taxon>Amygdaleae</taxon>
        <taxon>Prunus</taxon>
    </lineage>
</organism>